<evidence type="ECO:0000313" key="1">
    <source>
        <dbReference type="EMBL" id="CAG8790414.1"/>
    </source>
</evidence>
<evidence type="ECO:0000313" key="2">
    <source>
        <dbReference type="Proteomes" id="UP000789759"/>
    </source>
</evidence>
<name>A0A9N9JRG0_9GLOM</name>
<comment type="caution">
    <text evidence="1">The sequence shown here is derived from an EMBL/GenBank/DDBJ whole genome shotgun (WGS) entry which is preliminary data.</text>
</comment>
<dbReference type="EMBL" id="CAJVQA010026909">
    <property type="protein sequence ID" value="CAG8790414.1"/>
    <property type="molecule type" value="Genomic_DNA"/>
</dbReference>
<sequence length="151" mass="17198">MLPPSFNTFTSHKELLTYVQFFAKSQSYAITIKEQVKQMFAAGSCPRQILSTIQQNDSSSLKASNATEDLLLSSCTGILRLTIGIPCSHIINEHLMTGQALQQTNFHEYGWIQDHYLEFLKPIYPTNNNSANFQPLLQSLAQMFQFWPPHQ</sequence>
<dbReference type="AlphaFoldDB" id="A0A9N9JRG0"/>
<dbReference type="Proteomes" id="UP000789759">
    <property type="component" value="Unassembled WGS sequence"/>
</dbReference>
<proteinExistence type="predicted"/>
<reference evidence="1" key="1">
    <citation type="submission" date="2021-06" db="EMBL/GenBank/DDBJ databases">
        <authorList>
            <person name="Kallberg Y."/>
            <person name="Tangrot J."/>
            <person name="Rosling A."/>
        </authorList>
    </citation>
    <scope>NUCLEOTIDE SEQUENCE</scope>
    <source>
        <strain evidence="1">FL966</strain>
    </source>
</reference>
<keyword evidence="2" id="KW-1185">Reference proteome</keyword>
<gene>
    <name evidence="1" type="ORF">CPELLU_LOCUS16971</name>
</gene>
<accession>A0A9N9JRG0</accession>
<protein>
    <submittedName>
        <fullName evidence="1">7109_t:CDS:1</fullName>
    </submittedName>
</protein>
<organism evidence="1 2">
    <name type="scientific">Cetraspora pellucida</name>
    <dbReference type="NCBI Taxonomy" id="1433469"/>
    <lineage>
        <taxon>Eukaryota</taxon>
        <taxon>Fungi</taxon>
        <taxon>Fungi incertae sedis</taxon>
        <taxon>Mucoromycota</taxon>
        <taxon>Glomeromycotina</taxon>
        <taxon>Glomeromycetes</taxon>
        <taxon>Diversisporales</taxon>
        <taxon>Gigasporaceae</taxon>
        <taxon>Cetraspora</taxon>
    </lineage>
</organism>